<proteinExistence type="predicted"/>
<dbReference type="InterPro" id="IPR002156">
    <property type="entry name" value="RNaseH_domain"/>
</dbReference>
<dbReference type="InterPro" id="IPR012337">
    <property type="entry name" value="RNaseH-like_sf"/>
</dbReference>
<dbReference type="InterPro" id="IPR044730">
    <property type="entry name" value="RNase_H-like_dom_plant"/>
</dbReference>
<dbReference type="GO" id="GO:0004523">
    <property type="term" value="F:RNA-DNA hybrid ribonuclease activity"/>
    <property type="evidence" value="ECO:0007669"/>
    <property type="project" value="InterPro"/>
</dbReference>
<dbReference type="CDD" id="cd06222">
    <property type="entry name" value="RNase_H_like"/>
    <property type="match status" value="1"/>
</dbReference>
<dbReference type="EMBL" id="NMUH01000888">
    <property type="protein sequence ID" value="MQL86269.1"/>
    <property type="molecule type" value="Genomic_DNA"/>
</dbReference>
<dbReference type="InterPro" id="IPR053151">
    <property type="entry name" value="RNase_H-like"/>
</dbReference>
<dbReference type="SUPFAM" id="SSF53098">
    <property type="entry name" value="Ribonuclease H-like"/>
    <property type="match status" value="1"/>
</dbReference>
<comment type="caution">
    <text evidence="2">The sequence shown here is derived from an EMBL/GenBank/DDBJ whole genome shotgun (WGS) entry which is preliminary data.</text>
</comment>
<name>A0A843V3J5_COLES</name>
<evidence type="ECO:0000313" key="3">
    <source>
        <dbReference type="Proteomes" id="UP000652761"/>
    </source>
</evidence>
<dbReference type="Gene3D" id="3.30.420.10">
    <property type="entry name" value="Ribonuclease H-like superfamily/Ribonuclease H"/>
    <property type="match status" value="1"/>
</dbReference>
<reference evidence="2" key="1">
    <citation type="submission" date="2017-07" db="EMBL/GenBank/DDBJ databases">
        <title>Taro Niue Genome Assembly and Annotation.</title>
        <authorList>
            <person name="Atibalentja N."/>
            <person name="Keating K."/>
            <person name="Fields C.J."/>
        </authorList>
    </citation>
    <scope>NUCLEOTIDE SEQUENCE</scope>
    <source>
        <strain evidence="2">Niue_2</strain>
        <tissue evidence="2">Leaf</tissue>
    </source>
</reference>
<dbReference type="Proteomes" id="UP000652761">
    <property type="component" value="Unassembled WGS sequence"/>
</dbReference>
<dbReference type="OrthoDB" id="690769at2759"/>
<protein>
    <recommendedName>
        <fullName evidence="1">RNase H type-1 domain-containing protein</fullName>
    </recommendedName>
</protein>
<dbReference type="AlphaFoldDB" id="A0A843V3J5"/>
<dbReference type="InterPro" id="IPR036397">
    <property type="entry name" value="RNaseH_sf"/>
</dbReference>
<sequence length="341" mass="38322">MWNSFENVWMEFKLRLDCFGLMEKVESTTIYLQYCRINRSFGLCTADLKQSSNNSFLLDLALGWILGNGASIRFLDDVWIGQKPLRNNLQTPLSDPSTSVREVMLDDSHHLSSLIDADLDQLQLTTAEDTRCKMKFEQVHISLTSMRYNIQECLSIAIDRMAFKCNSTSKEMDTIRDLGLFDIVPVKMSKYVRWIPPVHGLMLNVDGASKGNPGPCGGGGIFRDSHGNATLAFSHYYGVGSCMVAEVHAMHDGILLAVEKGLMVTDICSDSLSLVTSLRTGVVPSWDCYKWWRNVLDFVHLHGVNVTHVFREANKAADALANYACSMRCNEKCYCGLQKFE</sequence>
<dbReference type="Pfam" id="PF13456">
    <property type="entry name" value="RVT_3"/>
    <property type="match status" value="1"/>
</dbReference>
<dbReference type="GO" id="GO:0003676">
    <property type="term" value="F:nucleic acid binding"/>
    <property type="evidence" value="ECO:0007669"/>
    <property type="project" value="InterPro"/>
</dbReference>
<evidence type="ECO:0000259" key="1">
    <source>
        <dbReference type="Pfam" id="PF13456"/>
    </source>
</evidence>
<gene>
    <name evidence="2" type="ORF">Taro_018798</name>
</gene>
<accession>A0A843V3J5</accession>
<dbReference type="PANTHER" id="PTHR47723:SF19">
    <property type="entry name" value="POLYNUCLEOTIDYL TRANSFERASE, RIBONUCLEASE H-LIKE SUPERFAMILY PROTEIN"/>
    <property type="match status" value="1"/>
</dbReference>
<feature type="domain" description="RNase H type-1" evidence="1">
    <location>
        <begin position="204"/>
        <end position="324"/>
    </location>
</feature>
<dbReference type="PANTHER" id="PTHR47723">
    <property type="entry name" value="OS05G0353850 PROTEIN"/>
    <property type="match status" value="1"/>
</dbReference>
<evidence type="ECO:0000313" key="2">
    <source>
        <dbReference type="EMBL" id="MQL86269.1"/>
    </source>
</evidence>
<keyword evidence="3" id="KW-1185">Reference proteome</keyword>
<organism evidence="2 3">
    <name type="scientific">Colocasia esculenta</name>
    <name type="common">Wild taro</name>
    <name type="synonym">Arum esculentum</name>
    <dbReference type="NCBI Taxonomy" id="4460"/>
    <lineage>
        <taxon>Eukaryota</taxon>
        <taxon>Viridiplantae</taxon>
        <taxon>Streptophyta</taxon>
        <taxon>Embryophyta</taxon>
        <taxon>Tracheophyta</taxon>
        <taxon>Spermatophyta</taxon>
        <taxon>Magnoliopsida</taxon>
        <taxon>Liliopsida</taxon>
        <taxon>Araceae</taxon>
        <taxon>Aroideae</taxon>
        <taxon>Colocasieae</taxon>
        <taxon>Colocasia</taxon>
    </lineage>
</organism>